<keyword evidence="3 11" id="KW-1134">Transmembrane beta strand</keyword>
<accession>A0ABU8S1S8</accession>
<dbReference type="RefSeq" id="WP_339589248.1">
    <property type="nucleotide sequence ID" value="NZ_JBBHJZ010000007.1"/>
</dbReference>
<keyword evidence="5 11" id="KW-0812">Transmembrane</keyword>
<dbReference type="PANTHER" id="PTHR32552">
    <property type="entry name" value="FERRICHROME IRON RECEPTOR-RELATED"/>
    <property type="match status" value="1"/>
</dbReference>
<comment type="caution">
    <text evidence="16">The sequence shown here is derived from an EMBL/GenBank/DDBJ whole genome shotgun (WGS) entry which is preliminary data.</text>
</comment>
<dbReference type="InterPro" id="IPR000531">
    <property type="entry name" value="Beta-barrel_TonB"/>
</dbReference>
<keyword evidence="13" id="KW-0732">Signal</keyword>
<keyword evidence="16" id="KW-0675">Receptor</keyword>
<keyword evidence="4" id="KW-0410">Iron transport</keyword>
<dbReference type="SUPFAM" id="SSF56935">
    <property type="entry name" value="Porins"/>
    <property type="match status" value="1"/>
</dbReference>
<dbReference type="PANTHER" id="PTHR32552:SF81">
    <property type="entry name" value="TONB-DEPENDENT OUTER MEMBRANE RECEPTOR"/>
    <property type="match status" value="1"/>
</dbReference>
<name>A0ABU8S1S8_9SPHN</name>
<feature type="domain" description="TonB-dependent receptor-like beta-barrel" evidence="14">
    <location>
        <begin position="308"/>
        <end position="727"/>
    </location>
</feature>
<evidence type="ECO:0000256" key="13">
    <source>
        <dbReference type="SAM" id="SignalP"/>
    </source>
</evidence>
<evidence type="ECO:0000256" key="6">
    <source>
        <dbReference type="ARBA" id="ARBA00023004"/>
    </source>
</evidence>
<evidence type="ECO:0000256" key="1">
    <source>
        <dbReference type="ARBA" id="ARBA00004571"/>
    </source>
</evidence>
<keyword evidence="7" id="KW-0406">Ion transport</keyword>
<keyword evidence="6" id="KW-0408">Iron</keyword>
<dbReference type="CDD" id="cd01347">
    <property type="entry name" value="ligand_gated_channel"/>
    <property type="match status" value="1"/>
</dbReference>
<comment type="subcellular location">
    <subcellularLocation>
        <location evidence="1 11">Cell outer membrane</location>
        <topology evidence="1 11">Multi-pass membrane protein</topology>
    </subcellularLocation>
</comment>
<evidence type="ECO:0000313" key="16">
    <source>
        <dbReference type="EMBL" id="MEJ5979307.1"/>
    </source>
</evidence>
<dbReference type="InterPro" id="IPR039426">
    <property type="entry name" value="TonB-dep_rcpt-like"/>
</dbReference>
<evidence type="ECO:0000259" key="14">
    <source>
        <dbReference type="Pfam" id="PF00593"/>
    </source>
</evidence>
<evidence type="ECO:0000256" key="2">
    <source>
        <dbReference type="ARBA" id="ARBA00022448"/>
    </source>
</evidence>
<evidence type="ECO:0000259" key="15">
    <source>
        <dbReference type="Pfam" id="PF07715"/>
    </source>
</evidence>
<evidence type="ECO:0000256" key="9">
    <source>
        <dbReference type="ARBA" id="ARBA00023136"/>
    </source>
</evidence>
<dbReference type="PROSITE" id="PS52016">
    <property type="entry name" value="TONB_DEPENDENT_REC_3"/>
    <property type="match status" value="1"/>
</dbReference>
<keyword evidence="17" id="KW-1185">Reference proteome</keyword>
<dbReference type="InterPro" id="IPR036942">
    <property type="entry name" value="Beta-barrel_TonB_sf"/>
</dbReference>
<reference evidence="16 17" key="1">
    <citation type="submission" date="2024-03" db="EMBL/GenBank/DDBJ databases">
        <authorList>
            <person name="Jo J.-H."/>
        </authorList>
    </citation>
    <scope>NUCLEOTIDE SEQUENCE [LARGE SCALE GENOMIC DNA]</scope>
    <source>
        <strain evidence="16 17">PS1R-30</strain>
    </source>
</reference>
<dbReference type="Pfam" id="PF07715">
    <property type="entry name" value="Plug"/>
    <property type="match status" value="1"/>
</dbReference>
<keyword evidence="2 11" id="KW-0813">Transport</keyword>
<dbReference type="Pfam" id="PF00593">
    <property type="entry name" value="TonB_dep_Rec_b-barrel"/>
    <property type="match status" value="1"/>
</dbReference>
<evidence type="ECO:0000256" key="5">
    <source>
        <dbReference type="ARBA" id="ARBA00022692"/>
    </source>
</evidence>
<organism evidence="16 17">
    <name type="scientific">Novosphingobium anseongense</name>
    <dbReference type="NCBI Taxonomy" id="3133436"/>
    <lineage>
        <taxon>Bacteria</taxon>
        <taxon>Pseudomonadati</taxon>
        <taxon>Pseudomonadota</taxon>
        <taxon>Alphaproteobacteria</taxon>
        <taxon>Sphingomonadales</taxon>
        <taxon>Sphingomonadaceae</taxon>
        <taxon>Novosphingobium</taxon>
    </lineage>
</organism>
<proteinExistence type="inferred from homology"/>
<dbReference type="Proteomes" id="UP001361239">
    <property type="component" value="Unassembled WGS sequence"/>
</dbReference>
<feature type="domain" description="TonB-dependent receptor plug" evidence="15">
    <location>
        <begin position="54"/>
        <end position="166"/>
    </location>
</feature>
<feature type="chain" id="PRO_5046827623" evidence="13">
    <location>
        <begin position="26"/>
        <end position="763"/>
    </location>
</feature>
<evidence type="ECO:0000256" key="3">
    <source>
        <dbReference type="ARBA" id="ARBA00022452"/>
    </source>
</evidence>
<evidence type="ECO:0000256" key="12">
    <source>
        <dbReference type="RuleBase" id="RU003357"/>
    </source>
</evidence>
<gene>
    <name evidence="16" type="ORF">WG901_21820</name>
</gene>
<keyword evidence="10 11" id="KW-0998">Cell outer membrane</keyword>
<evidence type="ECO:0000256" key="7">
    <source>
        <dbReference type="ARBA" id="ARBA00023065"/>
    </source>
</evidence>
<evidence type="ECO:0000256" key="8">
    <source>
        <dbReference type="ARBA" id="ARBA00023077"/>
    </source>
</evidence>
<keyword evidence="9 11" id="KW-0472">Membrane</keyword>
<dbReference type="EMBL" id="JBBHJZ010000007">
    <property type="protein sequence ID" value="MEJ5979307.1"/>
    <property type="molecule type" value="Genomic_DNA"/>
</dbReference>
<dbReference type="Gene3D" id="2.40.170.20">
    <property type="entry name" value="TonB-dependent receptor, beta-barrel domain"/>
    <property type="match status" value="1"/>
</dbReference>
<dbReference type="InterPro" id="IPR012910">
    <property type="entry name" value="Plug_dom"/>
</dbReference>
<evidence type="ECO:0000256" key="11">
    <source>
        <dbReference type="PROSITE-ProRule" id="PRU01360"/>
    </source>
</evidence>
<evidence type="ECO:0000256" key="4">
    <source>
        <dbReference type="ARBA" id="ARBA00022496"/>
    </source>
</evidence>
<feature type="signal peptide" evidence="13">
    <location>
        <begin position="1"/>
        <end position="25"/>
    </location>
</feature>
<keyword evidence="8 12" id="KW-0798">TonB box</keyword>
<protein>
    <submittedName>
        <fullName evidence="16">TonB-dependent receptor</fullName>
    </submittedName>
</protein>
<sequence length="763" mass="82175">MQNQRLPLASLAALSLGLIATEAHAQAEATTAAASADQGIAEIIVTAQRREERLQDTPISVAAISGEGLLERGVTNLKTITNFVPNVELTTTNRPTAGGAAYAAWIRGVGTGDYAFPTDPGIGIYVDGVYLARTLGGLLSVADIERIEVLRGPQGTLYGRNTIGGAVNVVTTNPKLSGDAEGRITARAGNYGRADLVTTFNTPLVEDRIGLKLSASYFSSDGYGRRIFTGERTNDEDRLVLRGGLLFRLADGLTLDVRGDYSRQRNTGSVAQIAAQLPGATPALVARFNTIAAPVQNAQLGLAAGSVYGGAFALPGTYRSFSASPLQDDYDIGGGQATLAWDLSDDIAVKSITAYRKLHTRIQVDGDNSPYTISTTNETIHDEQFSQELQVSGQLFDDRVKFLAGLYYFNETGTSDKTSFSFHGVYEITGLASDARDTFTAQRYRARSYAAFTQEDITLVDGLELSLGARINHDEKDFTVQVTLPQRGGVTQVPLQTRRASWTSFTPRVGLNWKPNADTLIYGSWSNGFKSGGFSNPTATMAAPIYDPEKLRTFELGAKTQWFDNRLTVNVAGFLSKWRDIQLNVIVPGPTGGVVNLTSNGGSAKLYGFEAELVAQPVRGLRLNLGLGYTHNEFTDLAAGAVTAGITLGTKLPHVPEWSITPGIQYEADTGIGRFLLRSDLSYRSNQFLTIADPVSIQKAYALLSARLSFTPRAFPSLELGIEGSNLTDHRYLVYHQQAAIFGVEISQPGDPRMVSATATLRF</sequence>
<comment type="similarity">
    <text evidence="11 12">Belongs to the TonB-dependent receptor family.</text>
</comment>
<evidence type="ECO:0000256" key="10">
    <source>
        <dbReference type="ARBA" id="ARBA00023237"/>
    </source>
</evidence>
<evidence type="ECO:0000313" key="17">
    <source>
        <dbReference type="Proteomes" id="UP001361239"/>
    </source>
</evidence>